<dbReference type="Gramene" id="rna-AYBTSS11_LOCUS12939">
    <property type="protein sequence ID" value="CAJ1947972.1"/>
    <property type="gene ID" value="gene-AYBTSS11_LOCUS12939"/>
</dbReference>
<dbReference type="EMBL" id="OY731401">
    <property type="protein sequence ID" value="CAJ1947972.1"/>
    <property type="molecule type" value="Genomic_DNA"/>
</dbReference>
<keyword evidence="1" id="KW-0732">Signal</keyword>
<protein>
    <submittedName>
        <fullName evidence="2">Uncharacterized protein</fullName>
    </submittedName>
</protein>
<dbReference type="AlphaFoldDB" id="A0AA86SG06"/>
<evidence type="ECO:0000313" key="3">
    <source>
        <dbReference type="Proteomes" id="UP001189624"/>
    </source>
</evidence>
<evidence type="ECO:0000313" key="2">
    <source>
        <dbReference type="EMBL" id="CAJ1947972.1"/>
    </source>
</evidence>
<organism evidence="2 3">
    <name type="scientific">Sphenostylis stenocarpa</name>
    <dbReference type="NCBI Taxonomy" id="92480"/>
    <lineage>
        <taxon>Eukaryota</taxon>
        <taxon>Viridiplantae</taxon>
        <taxon>Streptophyta</taxon>
        <taxon>Embryophyta</taxon>
        <taxon>Tracheophyta</taxon>
        <taxon>Spermatophyta</taxon>
        <taxon>Magnoliopsida</taxon>
        <taxon>eudicotyledons</taxon>
        <taxon>Gunneridae</taxon>
        <taxon>Pentapetalae</taxon>
        <taxon>rosids</taxon>
        <taxon>fabids</taxon>
        <taxon>Fabales</taxon>
        <taxon>Fabaceae</taxon>
        <taxon>Papilionoideae</taxon>
        <taxon>50 kb inversion clade</taxon>
        <taxon>NPAAA clade</taxon>
        <taxon>indigoferoid/millettioid clade</taxon>
        <taxon>Phaseoleae</taxon>
        <taxon>Sphenostylis</taxon>
    </lineage>
</organism>
<proteinExistence type="predicted"/>
<reference evidence="2" key="1">
    <citation type="submission" date="2023-10" db="EMBL/GenBank/DDBJ databases">
        <authorList>
            <person name="Domelevo Entfellner J.-B."/>
        </authorList>
    </citation>
    <scope>NUCLEOTIDE SEQUENCE</scope>
</reference>
<name>A0AA86SG06_9FABA</name>
<feature type="signal peptide" evidence="1">
    <location>
        <begin position="1"/>
        <end position="25"/>
    </location>
</feature>
<dbReference type="Proteomes" id="UP001189624">
    <property type="component" value="Chromosome 4"/>
</dbReference>
<evidence type="ECO:0000256" key="1">
    <source>
        <dbReference type="SAM" id="SignalP"/>
    </source>
</evidence>
<keyword evidence="3" id="KW-1185">Reference proteome</keyword>
<feature type="non-terminal residue" evidence="2">
    <location>
        <position position="1"/>
    </location>
</feature>
<feature type="chain" id="PRO_5041682943" evidence="1">
    <location>
        <begin position="26"/>
        <end position="106"/>
    </location>
</feature>
<gene>
    <name evidence="2" type="ORF">AYBTSS11_LOCUS12939</name>
</gene>
<sequence length="106" mass="11516">DLLALAHLRIKGLLLFILRPGKIWGLQLSPPPPLHLTSQLFACYAKKIGWRVKELTLLPECPSGAPSCGGRPSGQKNVVSLQDAPSCGSRPLWLTRGRTSGCSFLR</sequence>
<accession>A0AA86SG06</accession>